<evidence type="ECO:0000256" key="9">
    <source>
        <dbReference type="ARBA" id="ARBA00023239"/>
    </source>
</evidence>
<evidence type="ECO:0000256" key="13">
    <source>
        <dbReference type="SAM" id="MobiDB-lite"/>
    </source>
</evidence>
<dbReference type="Pfam" id="PF01094">
    <property type="entry name" value="ANF_receptor"/>
    <property type="match status" value="1"/>
</dbReference>
<dbReference type="InterPro" id="IPR011009">
    <property type="entry name" value="Kinase-like_dom_sf"/>
</dbReference>
<keyword evidence="6" id="KW-1133">Transmembrane helix</keyword>
<feature type="region of interest" description="Disordered" evidence="13">
    <location>
        <begin position="976"/>
        <end position="1038"/>
    </location>
</feature>
<reference evidence="16" key="1">
    <citation type="submission" date="2025-08" db="UniProtKB">
        <authorList>
            <consortium name="RefSeq"/>
        </authorList>
    </citation>
    <scope>IDENTIFICATION</scope>
    <source>
        <tissue evidence="16">Muscle</tissue>
    </source>
</reference>
<protein>
    <recommendedName>
        <fullName evidence="2">guanylate cyclase</fullName>
        <ecNumber evidence="2">4.6.1.2</ecNumber>
    </recommendedName>
</protein>
<feature type="domain" description="Guanylate cyclase" evidence="14">
    <location>
        <begin position="722"/>
        <end position="852"/>
    </location>
</feature>
<dbReference type="SUPFAM" id="SSF53822">
    <property type="entry name" value="Periplasmic binding protein-like I"/>
    <property type="match status" value="1"/>
</dbReference>
<dbReference type="InterPro" id="IPR029787">
    <property type="entry name" value="Nucleotide_cyclase"/>
</dbReference>
<dbReference type="PROSITE" id="PS00452">
    <property type="entry name" value="GUANYLATE_CYCLASE_1"/>
    <property type="match status" value="1"/>
</dbReference>
<dbReference type="Pfam" id="PF00211">
    <property type="entry name" value="Guanylate_cyc"/>
    <property type="match status" value="1"/>
</dbReference>
<feature type="region of interest" description="Disordered" evidence="13">
    <location>
        <begin position="931"/>
        <end position="964"/>
    </location>
</feature>
<evidence type="ECO:0000256" key="10">
    <source>
        <dbReference type="ARBA" id="ARBA00023293"/>
    </source>
</evidence>
<dbReference type="Gene3D" id="3.30.200.20">
    <property type="entry name" value="Phosphorylase Kinase, domain 1"/>
    <property type="match status" value="1"/>
</dbReference>
<evidence type="ECO:0000256" key="7">
    <source>
        <dbReference type="ARBA" id="ARBA00023136"/>
    </source>
</evidence>
<evidence type="ECO:0000313" key="16">
    <source>
        <dbReference type="RefSeq" id="XP_022257054.1"/>
    </source>
</evidence>
<keyword evidence="15" id="KW-1185">Reference proteome</keyword>
<comment type="similarity">
    <text evidence="11">Belongs to the adenylyl cyclase class-4/guanylyl cyclase family.</text>
</comment>
<dbReference type="Proteomes" id="UP000694941">
    <property type="component" value="Unplaced"/>
</dbReference>
<evidence type="ECO:0000256" key="5">
    <source>
        <dbReference type="ARBA" id="ARBA00022741"/>
    </source>
</evidence>
<keyword evidence="9 11" id="KW-0456">Lyase</keyword>
<dbReference type="PANTHER" id="PTHR11920">
    <property type="entry name" value="GUANYLYL CYCLASE"/>
    <property type="match status" value="1"/>
</dbReference>
<dbReference type="InterPro" id="IPR001054">
    <property type="entry name" value="A/G_cyclase"/>
</dbReference>
<feature type="compositionally biased region" description="Basic and acidic residues" evidence="13">
    <location>
        <begin position="940"/>
        <end position="957"/>
    </location>
</feature>
<gene>
    <name evidence="16" type="primary">LOC106472802</name>
</gene>
<keyword evidence="5" id="KW-0547">Nucleotide-binding</keyword>
<dbReference type="SUPFAM" id="SSF55073">
    <property type="entry name" value="Nucleotide cyclase"/>
    <property type="match status" value="1"/>
</dbReference>
<dbReference type="Gene3D" id="1.10.510.10">
    <property type="entry name" value="Transferase(Phosphotransferase) domain 1"/>
    <property type="match status" value="1"/>
</dbReference>
<evidence type="ECO:0000256" key="1">
    <source>
        <dbReference type="ARBA" id="ARBA00004251"/>
    </source>
</evidence>
<keyword evidence="12" id="KW-0175">Coiled coil</keyword>
<evidence type="ECO:0000256" key="12">
    <source>
        <dbReference type="SAM" id="Coils"/>
    </source>
</evidence>
<dbReference type="InterPro" id="IPR050401">
    <property type="entry name" value="Cyclic_nucleotide_synthase"/>
</dbReference>
<organism evidence="15 16">
    <name type="scientific">Limulus polyphemus</name>
    <name type="common">Atlantic horseshoe crab</name>
    <dbReference type="NCBI Taxonomy" id="6850"/>
    <lineage>
        <taxon>Eukaryota</taxon>
        <taxon>Metazoa</taxon>
        <taxon>Ecdysozoa</taxon>
        <taxon>Arthropoda</taxon>
        <taxon>Chelicerata</taxon>
        <taxon>Merostomata</taxon>
        <taxon>Xiphosura</taxon>
        <taxon>Limulidae</taxon>
        <taxon>Limulus</taxon>
    </lineage>
</organism>
<dbReference type="InterPro" id="IPR028082">
    <property type="entry name" value="Peripla_BP_I"/>
</dbReference>
<dbReference type="CDD" id="cd07302">
    <property type="entry name" value="CHD"/>
    <property type="match status" value="1"/>
</dbReference>
<proteinExistence type="inferred from homology"/>
<dbReference type="InterPro" id="IPR011645">
    <property type="entry name" value="HNOB_dom_associated"/>
</dbReference>
<name>A0ABM1TME8_LIMPO</name>
<dbReference type="Gene3D" id="3.30.70.1230">
    <property type="entry name" value="Nucleotide cyclase"/>
    <property type="match status" value="1"/>
</dbReference>
<dbReference type="Pfam" id="PF07714">
    <property type="entry name" value="PK_Tyr_Ser-Thr"/>
    <property type="match status" value="1"/>
</dbReference>
<dbReference type="Pfam" id="PF07701">
    <property type="entry name" value="HNOBA"/>
    <property type="match status" value="1"/>
</dbReference>
<dbReference type="EC" id="4.6.1.2" evidence="2"/>
<evidence type="ECO:0000256" key="6">
    <source>
        <dbReference type="ARBA" id="ARBA00022989"/>
    </source>
</evidence>
<dbReference type="PROSITE" id="PS50125">
    <property type="entry name" value="GUANYLATE_CYCLASE_2"/>
    <property type="match status" value="1"/>
</dbReference>
<sequence>IQRFLFQKCANPKVSDKKFYTTFARTYPSDIQVVRSVISLLKYYKWKRFSVICEDSQRFLTVLEHLELQANANSMILNTKSTFVNINQCQEERLPDCEQQFHNIIKNTYTKTRVYVMLGPMKEMIELMIVMKTKGLLENGEYVLLYISYETYTVAQSHNYLWRSDLLDNDAKVAMQAAQSLLVIVPSPPTEENYTKFKDKVRLYNERPPFNFASPRPNLKKHITVYAAYLYDAVRLYVEALAKVLKAEGDPRDGKLVIKHIIEKKRYPSVAGIWMNIDDNGDVEGNYTVLARFRTPKDATLVGFYNRESPPYTMLPVGPFISDGNETVQMVEHFLWHSVMWLVVTKVYKDIYPDFDPSDNMSITWVGGKPPLDVPPCGYDGSECRPPPEMTRKIVAAVLAVLLAVVIVVTRITYRNWVYEQQIAGLLWKIDPRDLRKYGFNEFVLSNSRASLLSQVSFESRMYGQVFTQTAMYKGSLVAVKPLIFIRKSVDIPRETKKEMKMMRELHHDNVNQFIGACIEPNRLIIVTEYCGRGSLQVSLKFNMLWKAPEILRDTSQYPRGTQKGDVYSFSIILHEIISRQGPFSGSTDIHPKEIVKNIKEYKEGEVLFRPDISILECQDYIVQTICECWHEKPENRPDFAHIRAKLQRMREGMKSNIMDNMMDMMEKYANNLEELVEERTAQLVEEKKKTEALLHRMLPKSVAEQLMRGEPVIPESFDAVTIYFSDIVGFTSMSAESSPMEVVTFLNDLYTVFDAIISHYNVYKVETIGDAYMVVSGLPIRNGDQHAGEIASMALELLDAIRSFKIRHRPNQTLKLRIGIHTGPVVAGVVGLTMPRYCLFGDTVNTASRMESNGEALKIHVSPHCKVFLDRLGGYTTEERGYVAMKGKGEIKTYWLLEHSSGSKRRREAKDMILPQSLFSFVRDTEFRRRSPKLPPVDTSRRHSLRVDPRHLRTPDDVSNSNISAQGLPSYFYVVQDSPHSPRRSSPQILRNKFRKLKSQDREDVSIDSSIDAKISPEAANSTTSEREKHTPANQNGIVSVDESDKSLLDPGGVRFAIRHSVNDDRKPHFQTPLMRTTSKPWRSYDEILQPNRPRSSLKDFFTGLLSGRLVDSDSKKISNSLIAQCKSIPEQELEESVV</sequence>
<dbReference type="Gene3D" id="3.40.50.2300">
    <property type="match status" value="1"/>
</dbReference>
<keyword evidence="8" id="KW-0325">Glycoprotein</keyword>
<keyword evidence="3" id="KW-0812">Transmembrane</keyword>
<keyword evidence="7" id="KW-0472">Membrane</keyword>
<feature type="non-terminal residue" evidence="16">
    <location>
        <position position="1"/>
    </location>
</feature>
<evidence type="ECO:0000256" key="2">
    <source>
        <dbReference type="ARBA" id="ARBA00012202"/>
    </source>
</evidence>
<dbReference type="SUPFAM" id="SSF56112">
    <property type="entry name" value="Protein kinase-like (PK-like)"/>
    <property type="match status" value="1"/>
</dbReference>
<dbReference type="RefSeq" id="XP_022257054.1">
    <property type="nucleotide sequence ID" value="XM_022401346.1"/>
</dbReference>
<dbReference type="InterPro" id="IPR001828">
    <property type="entry name" value="ANF_lig-bd_rcpt"/>
</dbReference>
<evidence type="ECO:0000256" key="11">
    <source>
        <dbReference type="RuleBase" id="RU000405"/>
    </source>
</evidence>
<dbReference type="InterPro" id="IPR001245">
    <property type="entry name" value="Ser-Thr/Tyr_kinase_cat_dom"/>
</dbReference>
<evidence type="ECO:0000256" key="8">
    <source>
        <dbReference type="ARBA" id="ARBA00023180"/>
    </source>
</evidence>
<evidence type="ECO:0000256" key="4">
    <source>
        <dbReference type="ARBA" id="ARBA00022729"/>
    </source>
</evidence>
<dbReference type="PANTHER" id="PTHR11920:SF501">
    <property type="entry name" value="GUANYLATE CYCLASE 32E"/>
    <property type="match status" value="1"/>
</dbReference>
<accession>A0ABM1TME8</accession>
<evidence type="ECO:0000256" key="3">
    <source>
        <dbReference type="ARBA" id="ARBA00022692"/>
    </source>
</evidence>
<comment type="subcellular location">
    <subcellularLocation>
        <location evidence="1">Cell membrane</location>
        <topology evidence="1">Single-pass type I membrane protein</topology>
    </subcellularLocation>
</comment>
<evidence type="ECO:0000259" key="14">
    <source>
        <dbReference type="PROSITE" id="PS50125"/>
    </source>
</evidence>
<evidence type="ECO:0000313" key="15">
    <source>
        <dbReference type="Proteomes" id="UP000694941"/>
    </source>
</evidence>
<keyword evidence="4" id="KW-0732">Signal</keyword>
<keyword evidence="10" id="KW-0141">cGMP biosynthesis</keyword>
<dbReference type="InterPro" id="IPR018297">
    <property type="entry name" value="A/G_cyclase_CS"/>
</dbReference>
<dbReference type="GeneID" id="106472802"/>
<feature type="coiled-coil region" evidence="12">
    <location>
        <begin position="659"/>
        <end position="690"/>
    </location>
</feature>
<dbReference type="SMART" id="SM00044">
    <property type="entry name" value="CYCc"/>
    <property type="match status" value="1"/>
</dbReference>